<evidence type="ECO:0000313" key="1">
    <source>
        <dbReference type="EMBL" id="KAH6938991.1"/>
    </source>
</evidence>
<dbReference type="EMBL" id="CM023482">
    <property type="protein sequence ID" value="KAH6938991.1"/>
    <property type="molecule type" value="Genomic_DNA"/>
</dbReference>
<accession>A0ACB7SYN2</accession>
<proteinExistence type="predicted"/>
<gene>
    <name evidence="1" type="ORF">HPB50_015445</name>
</gene>
<organism evidence="1 2">
    <name type="scientific">Hyalomma asiaticum</name>
    <name type="common">Tick</name>
    <dbReference type="NCBI Taxonomy" id="266040"/>
    <lineage>
        <taxon>Eukaryota</taxon>
        <taxon>Metazoa</taxon>
        <taxon>Ecdysozoa</taxon>
        <taxon>Arthropoda</taxon>
        <taxon>Chelicerata</taxon>
        <taxon>Arachnida</taxon>
        <taxon>Acari</taxon>
        <taxon>Parasitiformes</taxon>
        <taxon>Ixodida</taxon>
        <taxon>Ixodoidea</taxon>
        <taxon>Ixodidae</taxon>
        <taxon>Hyalomminae</taxon>
        <taxon>Hyalomma</taxon>
    </lineage>
</organism>
<dbReference type="Proteomes" id="UP000821845">
    <property type="component" value="Chromosome 2"/>
</dbReference>
<comment type="caution">
    <text evidence="1">The sequence shown here is derived from an EMBL/GenBank/DDBJ whole genome shotgun (WGS) entry which is preliminary data.</text>
</comment>
<sequence length="181" mass="20023">MVFRSQGRCPTGFGQGEVVAVAEQPRCENSDAATDNGFRREWPREAAAVDAPNMERVALLERNLEGQKGGTRKPQPPFPVLAISKASNRRPPETDTTSGTSLTIGAVSSFSARDSVRSDSHASECSSLAPYWIPDQIKHYFRHRHSEEDNSDKTDLALRAIGLERELPAIDDTDWARLVFL</sequence>
<keyword evidence="2" id="KW-1185">Reference proteome</keyword>
<name>A0ACB7SYN2_HYAAI</name>
<reference evidence="1" key="1">
    <citation type="submission" date="2020-05" db="EMBL/GenBank/DDBJ databases">
        <title>Large-scale comparative analyses of tick genomes elucidate their genetic diversity and vector capacities.</title>
        <authorList>
            <person name="Jia N."/>
            <person name="Wang J."/>
            <person name="Shi W."/>
            <person name="Du L."/>
            <person name="Sun Y."/>
            <person name="Zhan W."/>
            <person name="Jiang J."/>
            <person name="Wang Q."/>
            <person name="Zhang B."/>
            <person name="Ji P."/>
            <person name="Sakyi L.B."/>
            <person name="Cui X."/>
            <person name="Yuan T."/>
            <person name="Jiang B."/>
            <person name="Yang W."/>
            <person name="Lam T.T.-Y."/>
            <person name="Chang Q."/>
            <person name="Ding S."/>
            <person name="Wang X."/>
            <person name="Zhu J."/>
            <person name="Ruan X."/>
            <person name="Zhao L."/>
            <person name="Wei J."/>
            <person name="Que T."/>
            <person name="Du C."/>
            <person name="Cheng J."/>
            <person name="Dai P."/>
            <person name="Han X."/>
            <person name="Huang E."/>
            <person name="Gao Y."/>
            <person name="Liu J."/>
            <person name="Shao H."/>
            <person name="Ye R."/>
            <person name="Li L."/>
            <person name="Wei W."/>
            <person name="Wang X."/>
            <person name="Wang C."/>
            <person name="Yang T."/>
            <person name="Huo Q."/>
            <person name="Li W."/>
            <person name="Guo W."/>
            <person name="Chen H."/>
            <person name="Zhou L."/>
            <person name="Ni X."/>
            <person name="Tian J."/>
            <person name="Zhou Y."/>
            <person name="Sheng Y."/>
            <person name="Liu T."/>
            <person name="Pan Y."/>
            <person name="Xia L."/>
            <person name="Li J."/>
            <person name="Zhao F."/>
            <person name="Cao W."/>
        </authorList>
    </citation>
    <scope>NUCLEOTIDE SEQUENCE</scope>
    <source>
        <strain evidence="1">Hyas-2018</strain>
    </source>
</reference>
<evidence type="ECO:0000313" key="2">
    <source>
        <dbReference type="Proteomes" id="UP000821845"/>
    </source>
</evidence>
<protein>
    <submittedName>
        <fullName evidence="1">Uncharacterized protein</fullName>
    </submittedName>
</protein>